<organism evidence="1 2">
    <name type="scientific">Azospirillum aestuarii</name>
    <dbReference type="NCBI Taxonomy" id="2802052"/>
    <lineage>
        <taxon>Bacteria</taxon>
        <taxon>Pseudomonadati</taxon>
        <taxon>Pseudomonadota</taxon>
        <taxon>Alphaproteobacteria</taxon>
        <taxon>Rhodospirillales</taxon>
        <taxon>Azospirillaceae</taxon>
        <taxon>Azospirillum</taxon>
    </lineage>
</organism>
<protein>
    <submittedName>
        <fullName evidence="1">PhnD/SsuA/transferrin family substrate-binding protein</fullName>
    </submittedName>
</protein>
<name>A0ABS1I501_9PROT</name>
<dbReference type="PANTHER" id="PTHR35841">
    <property type="entry name" value="PHOSPHONATES-BINDING PERIPLASMIC PROTEIN"/>
    <property type="match status" value="1"/>
</dbReference>
<evidence type="ECO:0000313" key="2">
    <source>
        <dbReference type="Proteomes" id="UP000654452"/>
    </source>
</evidence>
<dbReference type="Gene3D" id="3.40.190.10">
    <property type="entry name" value="Periplasmic binding protein-like II"/>
    <property type="match status" value="2"/>
</dbReference>
<dbReference type="Proteomes" id="UP000654452">
    <property type="component" value="Unassembled WGS sequence"/>
</dbReference>
<comment type="caution">
    <text evidence="1">The sequence shown here is derived from an EMBL/GenBank/DDBJ whole genome shotgun (WGS) entry which is preliminary data.</text>
</comment>
<dbReference type="EMBL" id="JAEPIV010000020">
    <property type="protein sequence ID" value="MBK4722055.1"/>
    <property type="molecule type" value="Genomic_DNA"/>
</dbReference>
<gene>
    <name evidence="1" type="ORF">JJL56_24685</name>
</gene>
<reference evidence="1 2" key="1">
    <citation type="submission" date="2021-01" db="EMBL/GenBank/DDBJ databases">
        <title>Azospirillum sp. YIM DDC1 draft genome.</title>
        <authorList>
            <person name="Wang Y.-X."/>
        </authorList>
    </citation>
    <scope>NUCLEOTIDE SEQUENCE [LARGE SCALE GENOMIC DNA]</scope>
    <source>
        <strain evidence="1 2">YIM DDC1</strain>
    </source>
</reference>
<keyword evidence="2" id="KW-1185">Reference proteome</keyword>
<accession>A0ABS1I501</accession>
<sequence>MPGVGGPTLGDRARWTRRAVLGVFCTSGALALDRRAAAGALGDAPLRFGLTPVFLDSDAHLLTILERYLSARLARPVQLTKRRTYQEITTLLLTGQLDAAWICGFPYVQFRSQLALVAAPLYRGRPLYQSYVIVQAGDPVSGFDGLRGQVHAFSDPDSNSGFLVTRHLLATRHETPASFFRRSFFTYGHRNVVRAVASGLAQSGSVDGYVWDVMAESEPDLVGQTRVLHRSAPLGFPPIACQTARLGSPLVRELREAFLGMDGDPDGREVLRLLRLDGFAGADPSLYDGIAALYDAVRTAS</sequence>
<evidence type="ECO:0000313" key="1">
    <source>
        <dbReference type="EMBL" id="MBK4722055.1"/>
    </source>
</evidence>
<dbReference type="Pfam" id="PF12974">
    <property type="entry name" value="Phosphonate-bd"/>
    <property type="match status" value="1"/>
</dbReference>
<dbReference type="PANTHER" id="PTHR35841:SF1">
    <property type="entry name" value="PHOSPHONATES-BINDING PERIPLASMIC PROTEIN"/>
    <property type="match status" value="1"/>
</dbReference>
<dbReference type="CDD" id="cd13571">
    <property type="entry name" value="PBP2_PnhD_1"/>
    <property type="match status" value="1"/>
</dbReference>
<dbReference type="SUPFAM" id="SSF53850">
    <property type="entry name" value="Periplasmic binding protein-like II"/>
    <property type="match status" value="1"/>
</dbReference>
<proteinExistence type="predicted"/>